<dbReference type="InterPro" id="IPR012347">
    <property type="entry name" value="Ferritin-like"/>
</dbReference>
<dbReference type="SUPFAM" id="SSF47240">
    <property type="entry name" value="Ferritin-like"/>
    <property type="match status" value="1"/>
</dbReference>
<sequence>MALIRDDRETALNDLHMAFRHSADNYRDAAEFLDDPEASERCLAIARGRDELAERVAEEIRALGELPSVPDRDRETGEQLLQRLEAMFSPDETTRVLLQRRDAEHELLTLLRGDELAPLRENYRELFKRCEDDVEQTLAGLAQS</sequence>
<organism evidence="1 2">
    <name type="scientific">Microbulbifer yueqingensis</name>
    <dbReference type="NCBI Taxonomy" id="658219"/>
    <lineage>
        <taxon>Bacteria</taxon>
        <taxon>Pseudomonadati</taxon>
        <taxon>Pseudomonadota</taxon>
        <taxon>Gammaproteobacteria</taxon>
        <taxon>Cellvibrionales</taxon>
        <taxon>Microbulbiferaceae</taxon>
        <taxon>Microbulbifer</taxon>
    </lineage>
</organism>
<dbReference type="Proteomes" id="UP000199305">
    <property type="component" value="Unassembled WGS sequence"/>
</dbReference>
<proteinExistence type="predicted"/>
<dbReference type="STRING" id="658219.SAMN05216212_1950"/>
<evidence type="ECO:0000313" key="2">
    <source>
        <dbReference type="Proteomes" id="UP000199305"/>
    </source>
</evidence>
<gene>
    <name evidence="1" type="ORF">SAMN05216212_1950</name>
</gene>
<evidence type="ECO:0008006" key="3">
    <source>
        <dbReference type="Google" id="ProtNLM"/>
    </source>
</evidence>
<accession>A0A1G9AEX8</accession>
<keyword evidence="2" id="KW-1185">Reference proteome</keyword>
<name>A0A1G9AEX8_9GAMM</name>
<dbReference type="InterPro" id="IPR009078">
    <property type="entry name" value="Ferritin-like_SF"/>
</dbReference>
<dbReference type="OrthoDB" id="5568629at2"/>
<dbReference type="AlphaFoldDB" id="A0A1G9AEX8"/>
<dbReference type="Gene3D" id="1.20.1260.10">
    <property type="match status" value="1"/>
</dbReference>
<reference evidence="2" key="1">
    <citation type="submission" date="2016-10" db="EMBL/GenBank/DDBJ databases">
        <authorList>
            <person name="Varghese N."/>
            <person name="Submissions S."/>
        </authorList>
    </citation>
    <scope>NUCLEOTIDE SEQUENCE [LARGE SCALE GENOMIC DNA]</scope>
    <source>
        <strain evidence="2">CGMCC 1.10658</strain>
    </source>
</reference>
<dbReference type="RefSeq" id="WP_091512657.1">
    <property type="nucleotide sequence ID" value="NZ_FNFH01000003.1"/>
</dbReference>
<protein>
    <recommendedName>
        <fullName evidence="3">DUF2383 domain-containing protein</fullName>
    </recommendedName>
</protein>
<dbReference type="EMBL" id="FNFH01000003">
    <property type="protein sequence ID" value="SDK25090.1"/>
    <property type="molecule type" value="Genomic_DNA"/>
</dbReference>
<evidence type="ECO:0000313" key="1">
    <source>
        <dbReference type="EMBL" id="SDK25090.1"/>
    </source>
</evidence>